<dbReference type="InterPro" id="IPR013766">
    <property type="entry name" value="Thioredoxin_domain"/>
</dbReference>
<evidence type="ECO:0000313" key="3">
    <source>
        <dbReference type="EMBL" id="GHE70191.1"/>
    </source>
</evidence>
<dbReference type="CDD" id="cd02966">
    <property type="entry name" value="TlpA_like_family"/>
    <property type="match status" value="1"/>
</dbReference>
<evidence type="ECO:0000259" key="2">
    <source>
        <dbReference type="PROSITE" id="PS51352"/>
    </source>
</evidence>
<feature type="signal peptide" evidence="1">
    <location>
        <begin position="1"/>
        <end position="25"/>
    </location>
</feature>
<dbReference type="InterPro" id="IPR050553">
    <property type="entry name" value="Thioredoxin_ResA/DsbE_sf"/>
</dbReference>
<dbReference type="PANTHER" id="PTHR42852:SF13">
    <property type="entry name" value="PROTEIN DIPZ"/>
    <property type="match status" value="1"/>
</dbReference>
<dbReference type="InterPro" id="IPR013740">
    <property type="entry name" value="Redoxin"/>
</dbReference>
<dbReference type="SUPFAM" id="SSF52833">
    <property type="entry name" value="Thioredoxin-like"/>
    <property type="match status" value="1"/>
</dbReference>
<organism evidence="3 4">
    <name type="scientific">Roseivirga thermotolerans</name>
    <dbReference type="NCBI Taxonomy" id="1758176"/>
    <lineage>
        <taxon>Bacteria</taxon>
        <taxon>Pseudomonadati</taxon>
        <taxon>Bacteroidota</taxon>
        <taxon>Cytophagia</taxon>
        <taxon>Cytophagales</taxon>
        <taxon>Roseivirgaceae</taxon>
        <taxon>Roseivirga</taxon>
    </lineage>
</organism>
<keyword evidence="4" id="KW-1185">Reference proteome</keyword>
<feature type="domain" description="Thioredoxin" evidence="2">
    <location>
        <begin position="320"/>
        <end position="458"/>
    </location>
</feature>
<comment type="caution">
    <text evidence="3">The sequence shown here is derived from an EMBL/GenBank/DDBJ whole genome shotgun (WGS) entry which is preliminary data.</text>
</comment>
<protein>
    <recommendedName>
        <fullName evidence="2">Thioredoxin domain-containing protein</fullName>
    </recommendedName>
</protein>
<accession>A0ABQ3I7Q1</accession>
<dbReference type="PANTHER" id="PTHR42852">
    <property type="entry name" value="THIOL:DISULFIDE INTERCHANGE PROTEIN DSBE"/>
    <property type="match status" value="1"/>
</dbReference>
<proteinExistence type="predicted"/>
<reference evidence="4" key="1">
    <citation type="journal article" date="2019" name="Int. J. Syst. Evol. Microbiol.">
        <title>The Global Catalogue of Microorganisms (GCM) 10K type strain sequencing project: providing services to taxonomists for standard genome sequencing and annotation.</title>
        <authorList>
            <consortium name="The Broad Institute Genomics Platform"/>
            <consortium name="The Broad Institute Genome Sequencing Center for Infectious Disease"/>
            <person name="Wu L."/>
            <person name="Ma J."/>
        </authorList>
    </citation>
    <scope>NUCLEOTIDE SEQUENCE [LARGE SCALE GENOMIC DNA]</scope>
    <source>
        <strain evidence="4">CGMCC 1.15111</strain>
    </source>
</reference>
<dbReference type="RefSeq" id="WP_189630847.1">
    <property type="nucleotide sequence ID" value="NZ_BNAG01000004.1"/>
</dbReference>
<keyword evidence="1" id="KW-0732">Signal</keyword>
<feature type="chain" id="PRO_5045638189" description="Thioredoxin domain-containing protein" evidence="1">
    <location>
        <begin position="26"/>
        <end position="461"/>
    </location>
</feature>
<evidence type="ECO:0000256" key="1">
    <source>
        <dbReference type="SAM" id="SignalP"/>
    </source>
</evidence>
<dbReference type="Pfam" id="PF08534">
    <property type="entry name" value="Redoxin"/>
    <property type="match status" value="1"/>
</dbReference>
<dbReference type="InterPro" id="IPR036249">
    <property type="entry name" value="Thioredoxin-like_sf"/>
</dbReference>
<dbReference type="Proteomes" id="UP000658258">
    <property type="component" value="Unassembled WGS sequence"/>
</dbReference>
<dbReference type="Gene3D" id="3.40.30.10">
    <property type="entry name" value="Glutaredoxin"/>
    <property type="match status" value="1"/>
</dbReference>
<name>A0ABQ3I7Q1_9BACT</name>
<dbReference type="PROSITE" id="PS51257">
    <property type="entry name" value="PROKAR_LIPOPROTEIN"/>
    <property type="match status" value="1"/>
</dbReference>
<dbReference type="PROSITE" id="PS51352">
    <property type="entry name" value="THIOREDOXIN_2"/>
    <property type="match status" value="1"/>
</dbReference>
<sequence>MRIFRKTVVAQALMALIFLAISCQNSENIDSRVRLSGKLVNWGNASKILNDRSLASDFGLGNDQLIHTNEEGQFSLSFELNEPGYFSLGRNKLYLSPGDELYLEVDYRDPEAAVFNGASATLQAYLSGVPFPKSGSYLEGGRNLQSANVSETWALAKAKTEERRKALQELEATEEFMELESMRLTLDQLNTILSMPIYGSFKDFWEYSEKKKAELLVPLKDEINSLAAGLMQDKYMKHPNFRDMLLELVDPALQQVGIFAELTFTPYMIEYDKMGAWSTQLELAGLTEEMEQETNQLLASNIAEDYKAMIQTKLQSYEALNPGKPAFDVVLTNALGEQVNLSSFKGELIYVDLWATWCGPCIAEFPAFEELKNDYTNDPIAFVPVSIDTDLEAWQQYLEKHQLEKDNEYAINRLDLADYKVITIPRYLLLDSSFQIISVFAPKPSDPQTRLLLDSYLKAKP</sequence>
<dbReference type="EMBL" id="BNAG01000004">
    <property type="protein sequence ID" value="GHE70191.1"/>
    <property type="molecule type" value="Genomic_DNA"/>
</dbReference>
<evidence type="ECO:0000313" key="4">
    <source>
        <dbReference type="Proteomes" id="UP000658258"/>
    </source>
</evidence>
<gene>
    <name evidence="3" type="ORF">GCM10011340_27310</name>
</gene>